<dbReference type="Pfam" id="PF13445">
    <property type="entry name" value="zf-RING_UBOX"/>
    <property type="match status" value="1"/>
</dbReference>
<evidence type="ECO:0000313" key="7">
    <source>
        <dbReference type="Proteomes" id="UP001174909"/>
    </source>
</evidence>
<dbReference type="InterPro" id="IPR013083">
    <property type="entry name" value="Znf_RING/FYVE/PHD"/>
</dbReference>
<sequence length="96" mass="10759">MAVSGTSSSSTPASQARFDVRFMTMPPEDCTCPICLSVMNDPHLTSCCGQHYCHSCIARIKDMNQPCPICKVDDFSTLFDRQLRNRIFALDVYCPM</sequence>
<keyword evidence="1" id="KW-0479">Metal-binding</keyword>
<reference evidence="6" key="1">
    <citation type="submission" date="2023-03" db="EMBL/GenBank/DDBJ databases">
        <authorList>
            <person name="Steffen K."/>
            <person name="Cardenas P."/>
        </authorList>
    </citation>
    <scope>NUCLEOTIDE SEQUENCE</scope>
</reference>
<evidence type="ECO:0000313" key="6">
    <source>
        <dbReference type="EMBL" id="CAI8028551.1"/>
    </source>
</evidence>
<dbReference type="PROSITE" id="PS50089">
    <property type="entry name" value="ZF_RING_2"/>
    <property type="match status" value="1"/>
</dbReference>
<proteinExistence type="predicted"/>
<organism evidence="6 7">
    <name type="scientific">Geodia barretti</name>
    <name type="common">Barrett's horny sponge</name>
    <dbReference type="NCBI Taxonomy" id="519541"/>
    <lineage>
        <taxon>Eukaryota</taxon>
        <taxon>Metazoa</taxon>
        <taxon>Porifera</taxon>
        <taxon>Demospongiae</taxon>
        <taxon>Heteroscleromorpha</taxon>
        <taxon>Tetractinellida</taxon>
        <taxon>Astrophorina</taxon>
        <taxon>Geodiidae</taxon>
        <taxon>Geodia</taxon>
    </lineage>
</organism>
<comment type="caution">
    <text evidence="6">The sequence shown here is derived from an EMBL/GenBank/DDBJ whole genome shotgun (WGS) entry which is preliminary data.</text>
</comment>
<evidence type="ECO:0000256" key="4">
    <source>
        <dbReference type="PROSITE-ProRule" id="PRU00175"/>
    </source>
</evidence>
<accession>A0AA35SH65</accession>
<dbReference type="GO" id="GO:0008270">
    <property type="term" value="F:zinc ion binding"/>
    <property type="evidence" value="ECO:0007669"/>
    <property type="project" value="UniProtKB-KW"/>
</dbReference>
<evidence type="ECO:0000259" key="5">
    <source>
        <dbReference type="PROSITE" id="PS50089"/>
    </source>
</evidence>
<dbReference type="InterPro" id="IPR027370">
    <property type="entry name" value="Znf-RING_euk"/>
</dbReference>
<dbReference type="EMBL" id="CASHTH010002345">
    <property type="protein sequence ID" value="CAI8028551.1"/>
    <property type="molecule type" value="Genomic_DNA"/>
</dbReference>
<keyword evidence="3" id="KW-0862">Zinc</keyword>
<feature type="non-terminal residue" evidence="6">
    <location>
        <position position="96"/>
    </location>
</feature>
<keyword evidence="2 4" id="KW-0863">Zinc-finger</keyword>
<gene>
    <name evidence="6" type="ORF">GBAR_LOCUS16270</name>
</gene>
<dbReference type="Gene3D" id="3.30.40.10">
    <property type="entry name" value="Zinc/RING finger domain, C3HC4 (zinc finger)"/>
    <property type="match status" value="1"/>
</dbReference>
<dbReference type="Proteomes" id="UP001174909">
    <property type="component" value="Unassembled WGS sequence"/>
</dbReference>
<dbReference type="InterPro" id="IPR001841">
    <property type="entry name" value="Znf_RING"/>
</dbReference>
<feature type="domain" description="RING-type" evidence="5">
    <location>
        <begin position="32"/>
        <end position="71"/>
    </location>
</feature>
<evidence type="ECO:0000256" key="1">
    <source>
        <dbReference type="ARBA" id="ARBA00022723"/>
    </source>
</evidence>
<dbReference type="AlphaFoldDB" id="A0AA35SH65"/>
<dbReference type="SUPFAM" id="SSF57850">
    <property type="entry name" value="RING/U-box"/>
    <property type="match status" value="1"/>
</dbReference>
<evidence type="ECO:0000256" key="2">
    <source>
        <dbReference type="ARBA" id="ARBA00022771"/>
    </source>
</evidence>
<name>A0AA35SH65_GEOBA</name>
<protein>
    <recommendedName>
        <fullName evidence="5">RING-type domain-containing protein</fullName>
    </recommendedName>
</protein>
<evidence type="ECO:0000256" key="3">
    <source>
        <dbReference type="ARBA" id="ARBA00022833"/>
    </source>
</evidence>
<keyword evidence="7" id="KW-1185">Reference proteome</keyword>